<evidence type="ECO:0000313" key="5">
    <source>
        <dbReference type="EMBL" id="KAG3211631.1"/>
    </source>
</evidence>
<reference evidence="6 7" key="1">
    <citation type="submission" date="2018-01" db="EMBL/GenBank/DDBJ databases">
        <title>Draft genome of the strawberry crown rot pathogen Phytophthora cactorum.</title>
        <authorList>
            <person name="Armitage A.D."/>
            <person name="Lysoe E."/>
            <person name="Nellist C.F."/>
            <person name="Harrison R.J."/>
            <person name="Brurberg M.B."/>
        </authorList>
    </citation>
    <scope>NUCLEOTIDE SEQUENCE [LARGE SCALE GENOMIC DNA]</scope>
    <source>
        <strain evidence="6 7">10300</strain>
    </source>
</reference>
<dbReference type="Proteomes" id="UP000760860">
    <property type="component" value="Unassembled WGS sequence"/>
</dbReference>
<dbReference type="Proteomes" id="UP000736787">
    <property type="component" value="Unassembled WGS sequence"/>
</dbReference>
<reference evidence="1" key="2">
    <citation type="submission" date="2018-10" db="EMBL/GenBank/DDBJ databases">
        <title>Effector identification in a new, highly contiguous assembly of the strawberry crown rot pathogen Phytophthora cactorum.</title>
        <authorList>
            <person name="Armitage A.D."/>
            <person name="Nellist C.F."/>
            <person name="Bates H."/>
            <person name="Vickerstaff R.J."/>
            <person name="Harrison R.J."/>
        </authorList>
    </citation>
    <scope>NUCLEOTIDE SEQUENCE</scope>
    <source>
        <strain evidence="1">15-7</strain>
        <strain evidence="2">4032</strain>
        <strain evidence="3">4040</strain>
        <strain evidence="4">P415</strain>
        <strain evidence="5">P421</strain>
    </source>
</reference>
<dbReference type="EMBL" id="RCML01000895">
    <property type="protein sequence ID" value="KAG2967953.1"/>
    <property type="molecule type" value="Genomic_DNA"/>
</dbReference>
<dbReference type="EMBL" id="RCMG01000881">
    <property type="protein sequence ID" value="KAG2843642.1"/>
    <property type="molecule type" value="Genomic_DNA"/>
</dbReference>
<evidence type="ECO:0000313" key="6">
    <source>
        <dbReference type="EMBL" id="RAW23889.1"/>
    </source>
</evidence>
<name>A0A329RIB7_9STRA</name>
<dbReference type="Proteomes" id="UP000697107">
    <property type="component" value="Unassembled WGS sequence"/>
</dbReference>
<dbReference type="Proteomes" id="UP000774804">
    <property type="component" value="Unassembled WGS sequence"/>
</dbReference>
<gene>
    <name evidence="6" type="ORF">PC110_g19677</name>
    <name evidence="1" type="ORF">PC113_g18563</name>
    <name evidence="2" type="ORF">PC115_g17980</name>
    <name evidence="3" type="ORF">PC117_g19935</name>
    <name evidence="4" type="ORF">PC118_g18295</name>
    <name evidence="5" type="ORF">PC129_g17396</name>
</gene>
<evidence type="ECO:0000313" key="1">
    <source>
        <dbReference type="EMBL" id="KAG2843642.1"/>
    </source>
</evidence>
<dbReference type="VEuPathDB" id="FungiDB:PC110_g19677"/>
<dbReference type="AlphaFoldDB" id="A0A329RIB7"/>
<evidence type="ECO:0000313" key="4">
    <source>
        <dbReference type="EMBL" id="KAG2967953.1"/>
    </source>
</evidence>
<dbReference type="EMBL" id="RCMV01000932">
    <property type="protein sequence ID" value="KAG3211631.1"/>
    <property type="molecule type" value="Genomic_DNA"/>
</dbReference>
<keyword evidence="7" id="KW-1185">Reference proteome</keyword>
<proteinExistence type="predicted"/>
<evidence type="ECO:0000313" key="3">
    <source>
        <dbReference type="EMBL" id="KAG2908456.1"/>
    </source>
</evidence>
<dbReference type="Proteomes" id="UP000251314">
    <property type="component" value="Unassembled WGS sequence"/>
</dbReference>
<dbReference type="EMBL" id="RCMI01000894">
    <property type="protein sequence ID" value="KAG2895022.1"/>
    <property type="molecule type" value="Genomic_DNA"/>
</dbReference>
<dbReference type="Proteomes" id="UP000735874">
    <property type="component" value="Unassembled WGS sequence"/>
</dbReference>
<protein>
    <submittedName>
        <fullName evidence="6">Uncharacterized protein</fullName>
    </submittedName>
</protein>
<accession>A0A329RIB7</accession>
<comment type="caution">
    <text evidence="6">The sequence shown here is derived from an EMBL/GenBank/DDBJ whole genome shotgun (WGS) entry which is preliminary data.</text>
</comment>
<evidence type="ECO:0000313" key="2">
    <source>
        <dbReference type="EMBL" id="KAG2895022.1"/>
    </source>
</evidence>
<organism evidence="6 7">
    <name type="scientific">Phytophthora cactorum</name>
    <dbReference type="NCBI Taxonomy" id="29920"/>
    <lineage>
        <taxon>Eukaryota</taxon>
        <taxon>Sar</taxon>
        <taxon>Stramenopiles</taxon>
        <taxon>Oomycota</taxon>
        <taxon>Peronosporomycetes</taxon>
        <taxon>Peronosporales</taxon>
        <taxon>Peronosporaceae</taxon>
        <taxon>Phytophthora</taxon>
    </lineage>
</organism>
<dbReference type="EMBL" id="RCMK01000897">
    <property type="protein sequence ID" value="KAG2908456.1"/>
    <property type="molecule type" value="Genomic_DNA"/>
</dbReference>
<dbReference type="OrthoDB" id="99106at2759"/>
<dbReference type="EMBL" id="MJFZ01000971">
    <property type="protein sequence ID" value="RAW23889.1"/>
    <property type="molecule type" value="Genomic_DNA"/>
</dbReference>
<evidence type="ECO:0000313" key="7">
    <source>
        <dbReference type="Proteomes" id="UP000251314"/>
    </source>
</evidence>
<sequence>MSPNDADTIDKLVEDNYFHMQMKHARKGPLSQIMKPEFDQVSDRSTVELKTNDLKAFGVITGDVILTYQVYIRGALTTAEAWKSD</sequence>